<evidence type="ECO:0000256" key="2">
    <source>
        <dbReference type="ARBA" id="ARBA00022475"/>
    </source>
</evidence>
<keyword evidence="9 11" id="KW-0807">Transducer</keyword>
<evidence type="ECO:0000256" key="3">
    <source>
        <dbReference type="ARBA" id="ARBA00022481"/>
    </source>
</evidence>
<dbReference type="Pfam" id="PF02743">
    <property type="entry name" value="dCache_1"/>
    <property type="match status" value="1"/>
</dbReference>
<evidence type="ECO:0000259" key="15">
    <source>
        <dbReference type="PROSITE" id="PS50885"/>
    </source>
</evidence>
<comment type="caution">
    <text evidence="16">The sequence shown here is derived from an EMBL/GenBank/DDBJ whole genome shotgun (WGS) entry which is preliminary data.</text>
</comment>
<evidence type="ECO:0000256" key="8">
    <source>
        <dbReference type="ARBA" id="ARBA00023136"/>
    </source>
</evidence>
<dbReference type="Proteomes" id="UP000267908">
    <property type="component" value="Unassembled WGS sequence"/>
</dbReference>
<keyword evidence="5" id="KW-0997">Cell inner membrane</keyword>
<evidence type="ECO:0000256" key="5">
    <source>
        <dbReference type="ARBA" id="ARBA00022519"/>
    </source>
</evidence>
<dbReference type="SUPFAM" id="SSF58104">
    <property type="entry name" value="Methyl-accepting chemotaxis protein (MCP) signaling domain"/>
    <property type="match status" value="1"/>
</dbReference>
<dbReference type="PANTHER" id="PTHR32089">
    <property type="entry name" value="METHYL-ACCEPTING CHEMOTAXIS PROTEIN MCPB"/>
    <property type="match status" value="1"/>
</dbReference>
<feature type="domain" description="Methyl-accepting transducer" evidence="13">
    <location>
        <begin position="356"/>
        <end position="592"/>
    </location>
</feature>
<gene>
    <name evidence="16" type="ORF">ALQ28_00042</name>
</gene>
<dbReference type="InterPro" id="IPR003660">
    <property type="entry name" value="HAMP_dom"/>
</dbReference>
<keyword evidence="8 12" id="KW-0472">Membrane</keyword>
<dbReference type="InterPro" id="IPR000727">
    <property type="entry name" value="T_SNARE_dom"/>
</dbReference>
<dbReference type="SMART" id="SM00304">
    <property type="entry name" value="HAMP"/>
    <property type="match status" value="2"/>
</dbReference>
<evidence type="ECO:0000256" key="4">
    <source>
        <dbReference type="ARBA" id="ARBA00022500"/>
    </source>
</evidence>
<organism evidence="16 17">
    <name type="scientific">Pseudomonas syringae pv. delphinii</name>
    <dbReference type="NCBI Taxonomy" id="192088"/>
    <lineage>
        <taxon>Bacteria</taxon>
        <taxon>Pseudomonadati</taxon>
        <taxon>Pseudomonadota</taxon>
        <taxon>Gammaproteobacteria</taxon>
        <taxon>Pseudomonadales</taxon>
        <taxon>Pseudomonadaceae</taxon>
        <taxon>Pseudomonas</taxon>
    </lineage>
</organism>
<dbReference type="Pfam" id="PF00015">
    <property type="entry name" value="MCPsignal"/>
    <property type="match status" value="1"/>
</dbReference>
<keyword evidence="7 12" id="KW-1133">Transmembrane helix</keyword>
<feature type="domain" description="T-SNARE coiled-coil homology" evidence="14">
    <location>
        <begin position="552"/>
        <end position="605"/>
    </location>
</feature>
<dbReference type="CDD" id="cd12913">
    <property type="entry name" value="PDC1_MCP_like"/>
    <property type="match status" value="1"/>
</dbReference>
<keyword evidence="4" id="KW-0145">Chemotaxis</keyword>
<evidence type="ECO:0000313" key="16">
    <source>
        <dbReference type="EMBL" id="RMP15974.1"/>
    </source>
</evidence>
<dbReference type="EMBL" id="RBQG01000095">
    <property type="protein sequence ID" value="RMP15974.1"/>
    <property type="molecule type" value="Genomic_DNA"/>
</dbReference>
<dbReference type="InterPro" id="IPR029151">
    <property type="entry name" value="Sensor-like_sf"/>
</dbReference>
<dbReference type="CDD" id="cd12912">
    <property type="entry name" value="PDC2_MCP_like"/>
    <property type="match status" value="1"/>
</dbReference>
<evidence type="ECO:0000256" key="6">
    <source>
        <dbReference type="ARBA" id="ARBA00022692"/>
    </source>
</evidence>
<dbReference type="Pfam" id="PF00672">
    <property type="entry name" value="HAMP"/>
    <property type="match status" value="1"/>
</dbReference>
<name>A0A3M4BBT9_9PSED</name>
<dbReference type="GO" id="GO:0005886">
    <property type="term" value="C:plasma membrane"/>
    <property type="evidence" value="ECO:0007669"/>
    <property type="project" value="UniProtKB-SubCell"/>
</dbReference>
<keyword evidence="3" id="KW-0488">Methylation</keyword>
<accession>A0A3M4BBT9</accession>
<dbReference type="FunFam" id="1.10.287.950:FF:000001">
    <property type="entry name" value="Methyl-accepting chemotaxis sensory transducer"/>
    <property type="match status" value="1"/>
</dbReference>
<dbReference type="GO" id="GO:0007165">
    <property type="term" value="P:signal transduction"/>
    <property type="evidence" value="ECO:0007669"/>
    <property type="project" value="UniProtKB-KW"/>
</dbReference>
<dbReference type="PROSITE" id="PS50885">
    <property type="entry name" value="HAMP"/>
    <property type="match status" value="1"/>
</dbReference>
<evidence type="ECO:0000256" key="1">
    <source>
        <dbReference type="ARBA" id="ARBA00004429"/>
    </source>
</evidence>
<dbReference type="Gene3D" id="3.30.450.20">
    <property type="entry name" value="PAS domain"/>
    <property type="match status" value="2"/>
</dbReference>
<dbReference type="Gene3D" id="1.10.287.950">
    <property type="entry name" value="Methyl-accepting chemotaxis protein"/>
    <property type="match status" value="1"/>
</dbReference>
<comment type="similarity">
    <text evidence="10">Belongs to the methyl-accepting chemotaxis (MCP) protein family.</text>
</comment>
<proteinExistence type="inferred from homology"/>
<evidence type="ECO:0000259" key="14">
    <source>
        <dbReference type="PROSITE" id="PS50192"/>
    </source>
</evidence>
<comment type="subcellular location">
    <subcellularLocation>
        <location evidence="1">Cell inner membrane</location>
        <topology evidence="1">Multi-pass membrane protein</topology>
    </subcellularLocation>
</comment>
<evidence type="ECO:0000256" key="12">
    <source>
        <dbReference type="SAM" id="Phobius"/>
    </source>
</evidence>
<keyword evidence="6 12" id="KW-0812">Transmembrane</keyword>
<evidence type="ECO:0000313" key="17">
    <source>
        <dbReference type="Proteomes" id="UP000267908"/>
    </source>
</evidence>
<dbReference type="PANTHER" id="PTHR32089:SF39">
    <property type="entry name" value="METHYL-ACCEPTING CHEMOTAXIS PROTEIN HLYB"/>
    <property type="match status" value="1"/>
</dbReference>
<dbReference type="PROSITE" id="PS50192">
    <property type="entry name" value="T_SNARE"/>
    <property type="match status" value="1"/>
</dbReference>
<dbReference type="InterPro" id="IPR004089">
    <property type="entry name" value="MCPsignal_dom"/>
</dbReference>
<dbReference type="GO" id="GO:0006935">
    <property type="term" value="P:chemotaxis"/>
    <property type="evidence" value="ECO:0007669"/>
    <property type="project" value="UniProtKB-KW"/>
</dbReference>
<dbReference type="PROSITE" id="PS50111">
    <property type="entry name" value="CHEMOTAXIS_TRANSDUC_2"/>
    <property type="match status" value="1"/>
</dbReference>
<dbReference type="SMART" id="SM00283">
    <property type="entry name" value="MA"/>
    <property type="match status" value="1"/>
</dbReference>
<dbReference type="CDD" id="cd06225">
    <property type="entry name" value="HAMP"/>
    <property type="match status" value="1"/>
</dbReference>
<sequence>MMRPLTFNQKIVLIASLVIMTVFCAFTVLNDFRLRDDNAQKIEQNTRALAVSMAHDIQNWLDGRLTLMKSIAELMGEAPSAPNTLSKLQNKVLMDQFIAAYAGNRDGSFQIYPPREMPADYDARQRQWYKDAIANGSAMTEPYVGVGIDYRIITQAVVIPSGQQTLGVLGASLKIETISQTLNAQAFDGNGYAFLVSKAGKILVHPDKALIGKTLADLFPGNSLALGDRLAEAQSADGMKFILFSPVKGLPSQDWYIGIVLDKQAALASVSAFRNSAIIATIVAGLATLLLLGLLIRVLMRPLHSISHAMEDIALGDGDLTRRLSILSKDEFGQLAVSFNRFGDRIHASISEVSSTTHALGEATRRVLSASNSSMEKSEYQSGYTTSVAAAIEQLGAAAQEIASSASAASKGASHARLQIESSCELVENTVIAMSGLQENIQLTRSQIEDLNAKTVDIGKVLEVISTISAKTNLLALNAAIEAARAGEAGRGFAVVADEVRSLAHHTQNATEEIRHVIDALQAGATQASRTMLHSNEIGSQSVLVAKQAGASLVNVVSSIGEIDEMCLAVAAATEEQTTAVDQLTRDVHEISQLTRQTTDNLSATLIACAELDSEAGRLRSVVDTFKL</sequence>
<dbReference type="AlphaFoldDB" id="A0A3M4BBT9"/>
<protein>
    <submittedName>
        <fullName evidence="16">Chemotaxis protein</fullName>
    </submittedName>
</protein>
<evidence type="ECO:0000259" key="13">
    <source>
        <dbReference type="PROSITE" id="PS50111"/>
    </source>
</evidence>
<evidence type="ECO:0000256" key="10">
    <source>
        <dbReference type="ARBA" id="ARBA00029447"/>
    </source>
</evidence>
<keyword evidence="2" id="KW-1003">Cell membrane</keyword>
<feature type="domain" description="HAMP" evidence="15">
    <location>
        <begin position="297"/>
        <end position="351"/>
    </location>
</feature>
<feature type="transmembrane region" description="Helical" evidence="12">
    <location>
        <begin position="277"/>
        <end position="300"/>
    </location>
</feature>
<dbReference type="InterPro" id="IPR033479">
    <property type="entry name" value="dCache_1"/>
</dbReference>
<dbReference type="SUPFAM" id="SSF103190">
    <property type="entry name" value="Sensory domain-like"/>
    <property type="match status" value="1"/>
</dbReference>
<evidence type="ECO:0000256" key="9">
    <source>
        <dbReference type="ARBA" id="ARBA00023224"/>
    </source>
</evidence>
<reference evidence="16 17" key="1">
    <citation type="submission" date="2018-08" db="EMBL/GenBank/DDBJ databases">
        <title>Recombination of ecologically and evolutionarily significant loci maintains genetic cohesion in the Pseudomonas syringae species complex.</title>
        <authorList>
            <person name="Dillon M."/>
            <person name="Thakur S."/>
            <person name="Almeida R.N.D."/>
            <person name="Weir B.S."/>
            <person name="Guttman D.S."/>
        </authorList>
    </citation>
    <scope>NUCLEOTIDE SEQUENCE [LARGE SCALE GENOMIC DNA]</scope>
    <source>
        <strain evidence="16 17">ICMP 4330</strain>
    </source>
</reference>
<evidence type="ECO:0000256" key="11">
    <source>
        <dbReference type="PROSITE-ProRule" id="PRU00284"/>
    </source>
</evidence>
<evidence type="ECO:0000256" key="7">
    <source>
        <dbReference type="ARBA" id="ARBA00022989"/>
    </source>
</evidence>